<dbReference type="EMBL" id="CM040454">
    <property type="protein sequence ID" value="MCI4374808.1"/>
    <property type="molecule type" value="Genomic_DNA"/>
</dbReference>
<dbReference type="Proteomes" id="UP000829447">
    <property type="component" value="Linkage Group LG1"/>
</dbReference>
<proteinExistence type="predicted"/>
<sequence length="324" mass="35723">MSGPKVSQQNIAQSITLPPLTCLLPIVHPGAISSSASINSCYSLCYSSSSVGLDQTGWNSLLMRINEPWVPMTLLLVHQLSFLGQLLVDQVRDQSIQILVGDPRDSLLSQLITMSKFVLLAVVMVLQVCLTMADISANATESQGVLERAKEAYKELTTKVVDVGSTAVEFVHMYYEDQDPYYHKMKLALALIVALQVSVCLCTLPTPDKELVEKYEGLKAIFLKRLANAYETAHTTIEKLAEGTITGEKVKEIAQRAKENERIQVIAKLAAAMGEEMQPALEKVRLGALGVYGEYLRPYIGIYLDTAINNIKPVLDTWLPAEKH</sequence>
<name>A0ACC5W885_PANGG</name>
<organism evidence="1 2">
    <name type="scientific">Pangasianodon gigas</name>
    <name type="common">Mekong giant catfish</name>
    <name type="synonym">Pangasius gigas</name>
    <dbReference type="NCBI Taxonomy" id="30993"/>
    <lineage>
        <taxon>Eukaryota</taxon>
        <taxon>Metazoa</taxon>
        <taxon>Chordata</taxon>
        <taxon>Craniata</taxon>
        <taxon>Vertebrata</taxon>
        <taxon>Euteleostomi</taxon>
        <taxon>Actinopterygii</taxon>
        <taxon>Neopterygii</taxon>
        <taxon>Teleostei</taxon>
        <taxon>Ostariophysi</taxon>
        <taxon>Siluriformes</taxon>
        <taxon>Pangasiidae</taxon>
        <taxon>Pangasianodon</taxon>
    </lineage>
</organism>
<comment type="caution">
    <text evidence="1">The sequence shown here is derived from an EMBL/GenBank/DDBJ whole genome shotgun (WGS) entry which is preliminary data.</text>
</comment>
<evidence type="ECO:0000313" key="1">
    <source>
        <dbReference type="EMBL" id="MCI4374808.1"/>
    </source>
</evidence>
<gene>
    <name evidence="1" type="ORF">PGIGA_G00010170</name>
</gene>
<evidence type="ECO:0000313" key="2">
    <source>
        <dbReference type="Proteomes" id="UP000829447"/>
    </source>
</evidence>
<reference evidence="1 2" key="1">
    <citation type="journal article" date="2022" name="bioRxiv">
        <title>An ancient truncated duplication of the anti-Mullerian hormone receptor type 2 gene is a potential conserved master sex determinant in the Pangasiidae catfish family.</title>
        <authorList>
            <person name="Wen M."/>
            <person name="Pan Q."/>
            <person name="Jouanno E."/>
            <person name="Montfort J."/>
            <person name="Zahm M."/>
            <person name="Cabau C."/>
            <person name="Klopp C."/>
            <person name="Iampietro C."/>
            <person name="Roques C."/>
            <person name="Bouchez O."/>
            <person name="Castinel A."/>
            <person name="Donnadieu C."/>
            <person name="Parrinello H."/>
            <person name="Poncet C."/>
            <person name="Belmonte E."/>
            <person name="Gautier V."/>
            <person name="Avarre J.-C."/>
            <person name="Dugue R."/>
            <person name="Gustiano R."/>
            <person name="Ha T.T.T."/>
            <person name="Campet M."/>
            <person name="Sriphairoj K."/>
            <person name="Ribolli J."/>
            <person name="de Almeida F.L."/>
            <person name="Desvignes T."/>
            <person name="Postlethwait J.H."/>
            <person name="Bucao C.F."/>
            <person name="Robinson-Rechavi M."/>
            <person name="Bobe J."/>
            <person name="Herpin A."/>
            <person name="Guiguen Y."/>
        </authorList>
    </citation>
    <scope>NUCLEOTIDE SEQUENCE [LARGE SCALE GENOMIC DNA]</scope>
    <source>
        <strain evidence="1">YG-Dec2019</strain>
    </source>
</reference>
<protein>
    <submittedName>
        <fullName evidence="1">Uncharacterized protein</fullName>
    </submittedName>
</protein>
<accession>A0ACC5W885</accession>
<keyword evidence="2" id="KW-1185">Reference proteome</keyword>